<dbReference type="InterPro" id="IPR050792">
    <property type="entry name" value="ADP-ribosylglycohydrolase"/>
</dbReference>
<feature type="binding site" evidence="3">
    <location>
        <position position="284"/>
    </location>
    <ligand>
        <name>Mg(2+)</name>
        <dbReference type="ChEBI" id="CHEBI:18420"/>
        <label>1</label>
    </ligand>
</feature>
<feature type="binding site" evidence="3">
    <location>
        <position position="62"/>
    </location>
    <ligand>
        <name>Mg(2+)</name>
        <dbReference type="ChEBI" id="CHEBI:18420"/>
        <label>1</label>
    </ligand>
</feature>
<comment type="cofactor">
    <cofactor evidence="3">
        <name>Mg(2+)</name>
        <dbReference type="ChEBI" id="CHEBI:18420"/>
    </cofactor>
    <text evidence="3">Binds 2 magnesium ions per subunit.</text>
</comment>
<dbReference type="KEGG" id="nec:KGD82_27495"/>
<evidence type="ECO:0000256" key="1">
    <source>
        <dbReference type="ARBA" id="ARBA00010702"/>
    </source>
</evidence>
<reference evidence="4" key="1">
    <citation type="submission" date="2021-05" db="EMBL/GenBank/DDBJ databases">
        <authorList>
            <person name="Kaiqin L."/>
            <person name="Jian G."/>
        </authorList>
    </citation>
    <scope>NUCLEOTIDE SEQUENCE</scope>
    <source>
        <strain evidence="4">HDS5</strain>
    </source>
</reference>
<evidence type="ECO:0000313" key="4">
    <source>
        <dbReference type="EMBL" id="QVJ01597.1"/>
    </source>
</evidence>
<dbReference type="Pfam" id="PF03747">
    <property type="entry name" value="ADP_ribosyl_GH"/>
    <property type="match status" value="1"/>
</dbReference>
<dbReference type="InterPro" id="IPR005502">
    <property type="entry name" value="Ribosyl_crysJ1"/>
</dbReference>
<feature type="binding site" evidence="3">
    <location>
        <position position="64"/>
    </location>
    <ligand>
        <name>Mg(2+)</name>
        <dbReference type="ChEBI" id="CHEBI:18420"/>
        <label>1</label>
    </ligand>
</feature>
<evidence type="ECO:0000313" key="5">
    <source>
        <dbReference type="Proteomes" id="UP000682416"/>
    </source>
</evidence>
<dbReference type="AlphaFoldDB" id="A0A975QKR2"/>
<dbReference type="GO" id="GO:0046872">
    <property type="term" value="F:metal ion binding"/>
    <property type="evidence" value="ECO:0007669"/>
    <property type="project" value="UniProtKB-KW"/>
</dbReference>
<evidence type="ECO:0000256" key="2">
    <source>
        <dbReference type="ARBA" id="ARBA00022801"/>
    </source>
</evidence>
<accession>A0A975QKR2</accession>
<feature type="binding site" evidence="3">
    <location>
        <position position="287"/>
    </location>
    <ligand>
        <name>Mg(2+)</name>
        <dbReference type="ChEBI" id="CHEBI:18420"/>
        <label>1</label>
    </ligand>
</feature>
<dbReference type="InterPro" id="IPR036705">
    <property type="entry name" value="Ribosyl_crysJ1_sf"/>
</dbReference>
<dbReference type="PANTHER" id="PTHR16222:SF24">
    <property type="entry name" value="ADP-RIBOSYLHYDROLASE ARH3"/>
    <property type="match status" value="1"/>
</dbReference>
<dbReference type="EMBL" id="CP074402">
    <property type="protein sequence ID" value="QVJ01597.1"/>
    <property type="molecule type" value="Genomic_DNA"/>
</dbReference>
<keyword evidence="2" id="KW-0378">Hydrolase</keyword>
<proteinExistence type="inferred from homology"/>
<dbReference type="SUPFAM" id="SSF101478">
    <property type="entry name" value="ADP-ribosylglycohydrolase"/>
    <property type="match status" value="1"/>
</dbReference>
<keyword evidence="5" id="KW-1185">Reference proteome</keyword>
<feature type="binding site" evidence="3">
    <location>
        <position position="286"/>
    </location>
    <ligand>
        <name>Mg(2+)</name>
        <dbReference type="ChEBI" id="CHEBI:18420"/>
        <label>1</label>
    </ligand>
</feature>
<dbReference type="Gene3D" id="1.10.4080.10">
    <property type="entry name" value="ADP-ribosylation/Crystallin J1"/>
    <property type="match status" value="1"/>
</dbReference>
<keyword evidence="3" id="KW-0460">Magnesium</keyword>
<comment type="similarity">
    <text evidence="1">Belongs to the ADP-ribosylglycohydrolase family.</text>
</comment>
<dbReference type="GO" id="GO:0016787">
    <property type="term" value="F:hydrolase activity"/>
    <property type="evidence" value="ECO:0007669"/>
    <property type="project" value="UniProtKB-KW"/>
</dbReference>
<keyword evidence="3" id="KW-0479">Metal-binding</keyword>
<evidence type="ECO:0000256" key="3">
    <source>
        <dbReference type="PIRSR" id="PIRSR605502-1"/>
    </source>
</evidence>
<sequence>MNTLGDDPDRDGLDDRAAGALLGAACGDALGVPYEFAARLSEREVPAMVGGGLGPYAPGEYSDDTQMAVCLAEALRDHDDPRSGAALDQTARAFLSWRREGATDIGAQTARVLGDTERALAADSTGRTGAAEEMIRLSARMFGAGERCAGNGSLMRAAPLALAHLRERDQLAETARVCSLLTHGDPLAAEACVLWCEAIRRAVVWGSDEGPRSGLDLLEPHARDAWAGYLAEAEGAPPHAFSPNGFVVRALQAAWSAIVHTPVEAGDPDRYAAPVWAAVRAGDDTDTVASIAGALVGARWGRSAVPEEYVAAVHGWPGYRADGLTRLTGEIVRRHGG</sequence>
<feature type="binding site" evidence="3">
    <location>
        <position position="63"/>
    </location>
    <ligand>
        <name>Mg(2+)</name>
        <dbReference type="ChEBI" id="CHEBI:18420"/>
        <label>1</label>
    </ligand>
</feature>
<organism evidence="4 5">
    <name type="scientific">Nocardiopsis eucommiae</name>
    <dbReference type="NCBI Taxonomy" id="2831970"/>
    <lineage>
        <taxon>Bacteria</taxon>
        <taxon>Bacillati</taxon>
        <taxon>Actinomycetota</taxon>
        <taxon>Actinomycetes</taxon>
        <taxon>Streptosporangiales</taxon>
        <taxon>Nocardiopsidaceae</taxon>
        <taxon>Nocardiopsis</taxon>
    </lineage>
</organism>
<dbReference type="Proteomes" id="UP000682416">
    <property type="component" value="Chromosome"/>
</dbReference>
<name>A0A975QKR2_9ACTN</name>
<dbReference type="PANTHER" id="PTHR16222">
    <property type="entry name" value="ADP-RIBOSYLGLYCOHYDROLASE"/>
    <property type="match status" value="1"/>
</dbReference>
<protein>
    <submittedName>
        <fullName evidence="4">ADP-ribosylglycohydrolase family protein</fullName>
    </submittedName>
</protein>
<gene>
    <name evidence="4" type="ORF">KGD82_27495</name>
</gene>